<dbReference type="Pfam" id="PF00072">
    <property type="entry name" value="Response_reg"/>
    <property type="match status" value="1"/>
</dbReference>
<evidence type="ECO:0000256" key="1">
    <source>
        <dbReference type="PROSITE-ProRule" id="PRU00169"/>
    </source>
</evidence>
<organism evidence="3 4">
    <name type="scientific">Roseimicrobium gellanilyticum</name>
    <dbReference type="NCBI Taxonomy" id="748857"/>
    <lineage>
        <taxon>Bacteria</taxon>
        <taxon>Pseudomonadati</taxon>
        <taxon>Verrucomicrobiota</taxon>
        <taxon>Verrucomicrobiia</taxon>
        <taxon>Verrucomicrobiales</taxon>
        <taxon>Verrucomicrobiaceae</taxon>
        <taxon>Roseimicrobium</taxon>
    </lineage>
</organism>
<dbReference type="PROSITE" id="PS50110">
    <property type="entry name" value="RESPONSE_REGULATORY"/>
    <property type="match status" value="1"/>
</dbReference>
<evidence type="ECO:0000259" key="2">
    <source>
        <dbReference type="PROSITE" id="PS50110"/>
    </source>
</evidence>
<evidence type="ECO:0000313" key="3">
    <source>
        <dbReference type="EMBL" id="RBP46449.1"/>
    </source>
</evidence>
<dbReference type="InterPro" id="IPR052893">
    <property type="entry name" value="TCS_response_regulator"/>
</dbReference>
<dbReference type="InterPro" id="IPR011006">
    <property type="entry name" value="CheY-like_superfamily"/>
</dbReference>
<dbReference type="Proteomes" id="UP000253426">
    <property type="component" value="Unassembled WGS sequence"/>
</dbReference>
<protein>
    <submittedName>
        <fullName evidence="3">Response regulator receiver domain-containing protein</fullName>
    </submittedName>
</protein>
<feature type="domain" description="Response regulatory" evidence="2">
    <location>
        <begin position="8"/>
        <end position="134"/>
    </location>
</feature>
<keyword evidence="4" id="KW-1185">Reference proteome</keyword>
<reference evidence="3 4" key="1">
    <citation type="submission" date="2018-06" db="EMBL/GenBank/DDBJ databases">
        <title>Genomic Encyclopedia of Type Strains, Phase IV (KMG-IV): sequencing the most valuable type-strain genomes for metagenomic binning, comparative biology and taxonomic classification.</title>
        <authorList>
            <person name="Goeker M."/>
        </authorList>
    </citation>
    <scope>NUCLEOTIDE SEQUENCE [LARGE SCALE GENOMIC DNA]</scope>
    <source>
        <strain evidence="3 4">DSM 25532</strain>
    </source>
</reference>
<dbReference type="InterPro" id="IPR001789">
    <property type="entry name" value="Sig_transdc_resp-reg_receiver"/>
</dbReference>
<dbReference type="GO" id="GO:0000160">
    <property type="term" value="P:phosphorelay signal transduction system"/>
    <property type="evidence" value="ECO:0007669"/>
    <property type="project" value="InterPro"/>
</dbReference>
<dbReference type="PANTHER" id="PTHR44520">
    <property type="entry name" value="RESPONSE REGULATOR RCP1-RELATED"/>
    <property type="match status" value="1"/>
</dbReference>
<dbReference type="OrthoDB" id="195863at2"/>
<evidence type="ECO:0000313" key="4">
    <source>
        <dbReference type="Proteomes" id="UP000253426"/>
    </source>
</evidence>
<name>A0A366HT69_9BACT</name>
<dbReference type="Gene3D" id="3.40.50.2300">
    <property type="match status" value="1"/>
</dbReference>
<gene>
    <name evidence="3" type="ORF">DES53_102840</name>
</gene>
<sequence>MNLKQEVTILIVDDDPGHARLIEKNLRRAALANPIERFSDGQEVLDFLFRRVEGQRPSEAAYLLLLDIRMPKVDGVEVLRQIKGDVELRKIPVIMLTTTDDPREVARCHALGCSHYLVKPVDYEKFSETITSLGHFVTLVEVPEVSV</sequence>
<dbReference type="CDD" id="cd17557">
    <property type="entry name" value="REC_Rcp-like"/>
    <property type="match status" value="1"/>
</dbReference>
<dbReference type="EMBL" id="QNRR01000002">
    <property type="protein sequence ID" value="RBP46449.1"/>
    <property type="molecule type" value="Genomic_DNA"/>
</dbReference>
<proteinExistence type="predicted"/>
<accession>A0A366HT69</accession>
<comment type="caution">
    <text evidence="3">The sequence shown here is derived from an EMBL/GenBank/DDBJ whole genome shotgun (WGS) entry which is preliminary data.</text>
</comment>
<dbReference type="RefSeq" id="WP_113957961.1">
    <property type="nucleotide sequence ID" value="NZ_QNRR01000002.1"/>
</dbReference>
<keyword evidence="1" id="KW-0597">Phosphoprotein</keyword>
<dbReference type="AlphaFoldDB" id="A0A366HT69"/>
<dbReference type="SMART" id="SM00448">
    <property type="entry name" value="REC"/>
    <property type="match status" value="1"/>
</dbReference>
<dbReference type="SUPFAM" id="SSF52172">
    <property type="entry name" value="CheY-like"/>
    <property type="match status" value="1"/>
</dbReference>
<feature type="modified residue" description="4-aspartylphosphate" evidence="1">
    <location>
        <position position="67"/>
    </location>
</feature>
<dbReference type="PANTHER" id="PTHR44520:SF2">
    <property type="entry name" value="RESPONSE REGULATOR RCP1"/>
    <property type="match status" value="1"/>
</dbReference>